<evidence type="ECO:0000256" key="3">
    <source>
        <dbReference type="SAM" id="Coils"/>
    </source>
</evidence>
<comment type="caution">
    <text evidence="5">The sequence shown here is derived from an EMBL/GenBank/DDBJ whole genome shotgun (WGS) entry which is preliminary data.</text>
</comment>
<dbReference type="SUPFAM" id="SSF111369">
    <property type="entry name" value="HlyD-like secretion proteins"/>
    <property type="match status" value="1"/>
</dbReference>
<protein>
    <submittedName>
        <fullName evidence="5">HlyD family efflux transporter periplasmic adaptor subunit</fullName>
    </submittedName>
</protein>
<accession>A0ABT4VWG2</accession>
<evidence type="ECO:0000256" key="2">
    <source>
        <dbReference type="ARBA" id="ARBA00023054"/>
    </source>
</evidence>
<sequence length="402" mass="43210">MRVWIKRIGLLAIVAIIGGGFYLALREQPVAVDTALVSKGALHVTIDEEGVTRVKDVYAVSSPIAGYLARTTLDEGEAVTANETIIASIHPLDPPFLDERARAELRAAAEAARSAVSLAQVELRRAQTALDLAQSNYERAEKLAQSRTISISQLEQSYSELELKKAQISSAEATIKLRQAELASAEARLQQPGGRRTADPAGDCCVSITAPIDGVVLKVLARSEQAVSPGTRIAEIGDPRNLEIVVDLLSSDAARIRPGASVVITDWGGDNDIAGTVRTVEPAAFTKVSSLGIEEQRVNVVIDPAEVPDNLGHGYRVLARLGIWQEDEVLRVPIAALFRTGGRWSVFVVDQGKADLREIEIGQMNSAHAQVLDGLEPDDTVILYPSDLLENGGLVEQRPNAR</sequence>
<dbReference type="PANTHER" id="PTHR32347">
    <property type="entry name" value="EFFLUX SYSTEM COMPONENT YKNX-RELATED"/>
    <property type="match status" value="1"/>
</dbReference>
<gene>
    <name evidence="5" type="ORF">OOZ53_23745</name>
</gene>
<dbReference type="Gene3D" id="2.40.50.100">
    <property type="match status" value="1"/>
</dbReference>
<dbReference type="PANTHER" id="PTHR32347:SF29">
    <property type="entry name" value="UPF0194 MEMBRANE PROTEIN YBHG"/>
    <property type="match status" value="1"/>
</dbReference>
<keyword evidence="6" id="KW-1185">Reference proteome</keyword>
<evidence type="ECO:0000313" key="5">
    <source>
        <dbReference type="EMBL" id="MDA4848392.1"/>
    </source>
</evidence>
<dbReference type="RefSeq" id="WP_271092255.1">
    <property type="nucleotide sequence ID" value="NZ_JAPJZH010000022.1"/>
</dbReference>
<dbReference type="InterPro" id="IPR058637">
    <property type="entry name" value="YknX-like_C"/>
</dbReference>
<feature type="coiled-coil region" evidence="3">
    <location>
        <begin position="123"/>
        <end position="188"/>
    </location>
</feature>
<name>A0ABT4VWG2_9HYPH</name>
<dbReference type="InterPro" id="IPR030190">
    <property type="entry name" value="MacA_alpha-hairpin_sf"/>
</dbReference>
<proteinExistence type="predicted"/>
<dbReference type="Gene3D" id="6.10.140.1990">
    <property type="match status" value="1"/>
</dbReference>
<dbReference type="Pfam" id="PF25989">
    <property type="entry name" value="YknX_C"/>
    <property type="match status" value="1"/>
</dbReference>
<comment type="subcellular location">
    <subcellularLocation>
        <location evidence="1">Cell envelope</location>
    </subcellularLocation>
</comment>
<keyword evidence="2 3" id="KW-0175">Coiled coil</keyword>
<evidence type="ECO:0000256" key="1">
    <source>
        <dbReference type="ARBA" id="ARBA00004196"/>
    </source>
</evidence>
<dbReference type="EMBL" id="JAPJZH010000022">
    <property type="protein sequence ID" value="MDA4848392.1"/>
    <property type="molecule type" value="Genomic_DNA"/>
</dbReference>
<reference evidence="5" key="1">
    <citation type="submission" date="2022-11" db="EMBL/GenBank/DDBJ databases">
        <title>Hoeflea poritis sp. nov., isolated from scleractinian coral Porites lutea.</title>
        <authorList>
            <person name="Zhang G."/>
            <person name="Wei Q."/>
            <person name="Cai L."/>
        </authorList>
    </citation>
    <scope>NUCLEOTIDE SEQUENCE</scope>
    <source>
        <strain evidence="5">E7-10</strain>
    </source>
</reference>
<dbReference type="Proteomes" id="UP001148313">
    <property type="component" value="Unassembled WGS sequence"/>
</dbReference>
<feature type="domain" description="YknX-like C-terminal permuted SH3-like" evidence="4">
    <location>
        <begin position="329"/>
        <end position="396"/>
    </location>
</feature>
<dbReference type="Gene3D" id="2.40.420.20">
    <property type="match status" value="1"/>
</dbReference>
<organism evidence="5 6">
    <name type="scientific">Hoeflea poritis</name>
    <dbReference type="NCBI Taxonomy" id="2993659"/>
    <lineage>
        <taxon>Bacteria</taxon>
        <taxon>Pseudomonadati</taxon>
        <taxon>Pseudomonadota</taxon>
        <taxon>Alphaproteobacteria</taxon>
        <taxon>Hyphomicrobiales</taxon>
        <taxon>Rhizobiaceae</taxon>
        <taxon>Hoeflea</taxon>
    </lineage>
</organism>
<dbReference type="InterPro" id="IPR050465">
    <property type="entry name" value="UPF0194_transport"/>
</dbReference>
<evidence type="ECO:0000259" key="4">
    <source>
        <dbReference type="Pfam" id="PF25989"/>
    </source>
</evidence>
<evidence type="ECO:0000313" key="6">
    <source>
        <dbReference type="Proteomes" id="UP001148313"/>
    </source>
</evidence>